<proteinExistence type="predicted"/>
<dbReference type="GO" id="GO:0005975">
    <property type="term" value="P:carbohydrate metabolic process"/>
    <property type="evidence" value="ECO:0007669"/>
    <property type="project" value="InterPro"/>
</dbReference>
<dbReference type="AlphaFoldDB" id="A0A949JWJ0"/>
<dbReference type="SUPFAM" id="SSF48208">
    <property type="entry name" value="Six-hairpin glycosidases"/>
    <property type="match status" value="1"/>
</dbReference>
<dbReference type="Proteomes" id="UP000712157">
    <property type="component" value="Unassembled WGS sequence"/>
</dbReference>
<name>A0A949JWJ0_9FIRM</name>
<accession>A0A949JWJ0</accession>
<keyword evidence="2" id="KW-1185">Reference proteome</keyword>
<reference evidence="1" key="1">
    <citation type="submission" date="2021-06" db="EMBL/GenBank/DDBJ databases">
        <title>Description of novel taxa of the family Lachnospiraceae.</title>
        <authorList>
            <person name="Chaplin A.V."/>
            <person name="Sokolova S.R."/>
            <person name="Pikina A.P."/>
            <person name="Korzhanova M."/>
            <person name="Belova V."/>
            <person name="Korostin D."/>
            <person name="Efimov B.A."/>
        </authorList>
    </citation>
    <scope>NUCLEOTIDE SEQUENCE</scope>
    <source>
        <strain evidence="1">ASD5720</strain>
    </source>
</reference>
<evidence type="ECO:0000313" key="1">
    <source>
        <dbReference type="EMBL" id="MBU9736478.1"/>
    </source>
</evidence>
<dbReference type="InterPro" id="IPR008928">
    <property type="entry name" value="6-hairpin_glycosidase_sf"/>
</dbReference>
<dbReference type="EMBL" id="JAHQCW010000010">
    <property type="protein sequence ID" value="MBU9736478.1"/>
    <property type="molecule type" value="Genomic_DNA"/>
</dbReference>
<dbReference type="RefSeq" id="WP_238721325.1">
    <property type="nucleotide sequence ID" value="NZ_JAHQCW010000010.1"/>
</dbReference>
<protein>
    <submittedName>
        <fullName evidence="1">Uncharacterized protein</fullName>
    </submittedName>
</protein>
<gene>
    <name evidence="1" type="ORF">KTH89_08010</name>
</gene>
<organism evidence="1 2">
    <name type="scientific">Diplocloster agilis</name>
    <dbReference type="NCBI Taxonomy" id="2850323"/>
    <lineage>
        <taxon>Bacteria</taxon>
        <taxon>Bacillati</taxon>
        <taxon>Bacillota</taxon>
        <taxon>Clostridia</taxon>
        <taxon>Lachnospirales</taxon>
        <taxon>Lachnospiraceae</taxon>
        <taxon>Diplocloster</taxon>
    </lineage>
</organism>
<comment type="caution">
    <text evidence="1">The sequence shown here is derived from an EMBL/GenBank/DDBJ whole genome shotgun (WGS) entry which is preliminary data.</text>
</comment>
<evidence type="ECO:0000313" key="2">
    <source>
        <dbReference type="Proteomes" id="UP000712157"/>
    </source>
</evidence>
<sequence>MEYPKYVKVNDSDLMMALRQGMRPMMTWFDTSRRNLPYFYNYIEGKRYGNSHHESYSAVHTMGRWWDALVNASYITGEAVPEEIYENLRYWAFHIFDNKTGMPANLDLNTFEAVPLCDLHNLREALYAFTSMIKKNPADNQAKEMALHLIRMVDTYADFETGGWKTKQYENDCGGKVMCGASDSSEIYRFSSTLGRYIGALVRLYREWPLPQALSQAIRLTKTCFRVMLREDGGFDADLFAKHIHSTTSTISGVAMLGDLLHDRQILDRVRSFFENGFHEIALDFGWCLENAKRPDDLVGEINNTCDLMEACLCLGRAGYPEYYDMADRMIRGHVLPSQLLDVSWLPDEATKDPATDRFASRMRGAFGFPCPYGHEYEPGSPISFNWDIVGGGVSGLCQAYGHITSYKEGMADINLLFDMEDSSIRFRSPYEHKGDAEIMLKQPFCVRIRLHQGIQEEPLTAALNRQKIRWDIIDSWLYLYDLPLSVPVQFPMKYVPARVLYQFRDHGFYVRYEGNRITGMDCPGKRLCFFPELSEKNGKEQ</sequence>